<accession>A0ABY6J4D8</accession>
<evidence type="ECO:0000313" key="2">
    <source>
        <dbReference type="Proteomes" id="UP001162741"/>
    </source>
</evidence>
<proteinExistence type="predicted"/>
<dbReference type="RefSeq" id="WP_264282411.1">
    <property type="nucleotide sequence ID" value="NZ_CP107006.1"/>
</dbReference>
<sequence>MIIRSNNIMEEYLRTLNYDFRTTPYELPEAIASVLDKGFSQHDNTILLTALNEQTTLPVFNDDQERMDFEYTNNKFTTDSPEEDDELDYLRRTLECANRIANKLKEEFPGKIFKVLVFFNETNFESDHMALFASSSVRFYEVKQPDGENDLESYEGEAVLEIEVQ</sequence>
<dbReference type="Proteomes" id="UP001162741">
    <property type="component" value="Chromosome"/>
</dbReference>
<dbReference type="EMBL" id="CP107006">
    <property type="protein sequence ID" value="UYQ94538.1"/>
    <property type="molecule type" value="Genomic_DNA"/>
</dbReference>
<keyword evidence="2" id="KW-1185">Reference proteome</keyword>
<evidence type="ECO:0000313" key="1">
    <source>
        <dbReference type="EMBL" id="UYQ94538.1"/>
    </source>
</evidence>
<reference evidence="1" key="1">
    <citation type="submission" date="2022-10" db="EMBL/GenBank/DDBJ databases">
        <title>Chitinophaga sp. nov., isolated from soil.</title>
        <authorList>
            <person name="Jeon C.O."/>
        </authorList>
    </citation>
    <scope>NUCLEOTIDE SEQUENCE</scope>
    <source>
        <strain evidence="1">R8</strain>
    </source>
</reference>
<name>A0ABY6J4D8_9BACT</name>
<gene>
    <name evidence="1" type="ORF">MKQ68_05465</name>
</gene>
<protein>
    <submittedName>
        <fullName evidence="1">Uncharacterized protein</fullName>
    </submittedName>
</protein>
<organism evidence="1 2">
    <name type="scientific">Chitinophaga horti</name>
    <dbReference type="NCBI Taxonomy" id="2920382"/>
    <lineage>
        <taxon>Bacteria</taxon>
        <taxon>Pseudomonadati</taxon>
        <taxon>Bacteroidota</taxon>
        <taxon>Chitinophagia</taxon>
        <taxon>Chitinophagales</taxon>
        <taxon>Chitinophagaceae</taxon>
        <taxon>Chitinophaga</taxon>
    </lineage>
</organism>